<comment type="caution">
    <text evidence="9">The sequence shown here is derived from an EMBL/GenBank/DDBJ whole genome shotgun (WGS) entry which is preliminary data.</text>
</comment>
<dbReference type="Proteomes" id="UP001500841">
    <property type="component" value="Unassembled WGS sequence"/>
</dbReference>
<dbReference type="SMART" id="SM00387">
    <property type="entry name" value="HATPase_c"/>
    <property type="match status" value="1"/>
</dbReference>
<evidence type="ECO:0000313" key="9">
    <source>
        <dbReference type="EMBL" id="GAA4094206.1"/>
    </source>
</evidence>
<dbReference type="InterPro" id="IPR036890">
    <property type="entry name" value="HATPase_C_sf"/>
</dbReference>
<dbReference type="Gene3D" id="3.30.565.10">
    <property type="entry name" value="Histidine kinase-like ATPase, C-terminal domain"/>
    <property type="match status" value="1"/>
</dbReference>
<dbReference type="InterPro" id="IPR011006">
    <property type="entry name" value="CheY-like_superfamily"/>
</dbReference>
<feature type="domain" description="Response regulatory" evidence="8">
    <location>
        <begin position="618"/>
        <end position="735"/>
    </location>
</feature>
<dbReference type="InterPro" id="IPR003661">
    <property type="entry name" value="HisK_dim/P_dom"/>
</dbReference>
<reference evidence="10" key="1">
    <citation type="journal article" date="2019" name="Int. J. Syst. Evol. Microbiol.">
        <title>The Global Catalogue of Microorganisms (GCM) 10K type strain sequencing project: providing services to taxonomists for standard genome sequencing and annotation.</title>
        <authorList>
            <consortium name="The Broad Institute Genomics Platform"/>
            <consortium name="The Broad Institute Genome Sequencing Center for Infectious Disease"/>
            <person name="Wu L."/>
            <person name="Ma J."/>
        </authorList>
    </citation>
    <scope>NUCLEOTIDE SEQUENCE [LARGE SCALE GENOMIC DNA]</scope>
    <source>
        <strain evidence="10">JCM 17085</strain>
    </source>
</reference>
<evidence type="ECO:0000256" key="5">
    <source>
        <dbReference type="ARBA" id="ARBA00022777"/>
    </source>
</evidence>
<dbReference type="Gene3D" id="3.40.50.2300">
    <property type="match status" value="1"/>
</dbReference>
<proteinExistence type="predicted"/>
<dbReference type="PRINTS" id="PR00344">
    <property type="entry name" value="BCTRLSENSOR"/>
</dbReference>
<dbReference type="SUPFAM" id="SSF47384">
    <property type="entry name" value="Homodimeric domain of signal transducing histidine kinase"/>
    <property type="match status" value="1"/>
</dbReference>
<name>A0ABP7WQE9_9SPHI</name>
<dbReference type="EC" id="2.7.13.3" evidence="2"/>
<comment type="catalytic activity">
    <reaction evidence="1">
        <text>ATP + protein L-histidine = ADP + protein N-phospho-L-histidine.</text>
        <dbReference type="EC" id="2.7.13.3"/>
    </reaction>
</comment>
<dbReference type="InterPro" id="IPR019734">
    <property type="entry name" value="TPR_rpt"/>
</dbReference>
<protein>
    <recommendedName>
        <fullName evidence="2">histidine kinase</fullName>
        <ecNumber evidence="2">2.7.13.3</ecNumber>
    </recommendedName>
</protein>
<organism evidence="9 10">
    <name type="scientific">Mucilaginibacter panaciglaebae</name>
    <dbReference type="NCBI Taxonomy" id="502331"/>
    <lineage>
        <taxon>Bacteria</taxon>
        <taxon>Pseudomonadati</taxon>
        <taxon>Bacteroidota</taxon>
        <taxon>Sphingobacteriia</taxon>
        <taxon>Sphingobacteriales</taxon>
        <taxon>Sphingobacteriaceae</taxon>
        <taxon>Mucilaginibacter</taxon>
    </lineage>
</organism>
<dbReference type="InterPro" id="IPR003594">
    <property type="entry name" value="HATPase_dom"/>
</dbReference>
<dbReference type="SUPFAM" id="SSF52172">
    <property type="entry name" value="CheY-like"/>
    <property type="match status" value="1"/>
</dbReference>
<keyword evidence="10" id="KW-1185">Reference proteome</keyword>
<feature type="domain" description="Histidine kinase" evidence="7">
    <location>
        <begin position="379"/>
        <end position="599"/>
    </location>
</feature>
<sequence length="737" mass="83150">MDLNSRHNEKEHVSALLDEAYSCRTYNLKRSIELAGQALDISRKINEPCLTAKSLSHAALFLMVVGQHEQALNMSTEAMALYETLGDEKGIADARYNIAGVHYKTNNYHLGMVNLVDCINTYRKYNDHHNLARCLKSLGTIYEYLGDEKNAIAAYEDSIASAKVAGDLNLKSNAYNPLSGIYLKQHNIQKAFEIIELSIELKKQTGDIRGLAFAYYGRGKIYLVQKKLAQAEEDLKAALNIHLEMGETLGLGMVYHKLASLYVEMGRWNQAKVELKKGLSLSTDYHLSMVKFKCYHLLYEIYKLENDPVNALKYLELYMTERESVINTQTVKIIENYELINKMEALKKEAQLQLEKAEIIEKKNIAEQTATVKQEFLSTMSHEIRTPLNAVITISSLLADRTKPEEQELINALRFASNSLLMLINDILDFTKLEAGKTTLEMRPTNFRLLLDNIRKTYESLAHEKGLELNLKIGDGVAESYEMDENKITQILGNLITNAIKFTYFGHVDLLVEKTTSSGAQDRLRFVVNDTGIGIAPAFLQDIFESFSQPQSITTRKQGGSGLGLAIVKKLVVLHGGDIRLESKEGTGSSFYFEIELKRTLKPDKVRSKYTDSLEGRAVLLAEDNVINTMLISKLLKNWKLKVELAKDGVEAVAKSKQNAFDFILMDIHMPEMDGFQATRTIMTDTGNVNHKTPIFALTADVTAEYQSEHHSYFKGFLRKPVEIDKLYDALLSTIVV</sequence>
<dbReference type="RefSeq" id="WP_345102722.1">
    <property type="nucleotide sequence ID" value="NZ_BAABCV010000005.1"/>
</dbReference>
<dbReference type="Pfam" id="PF00072">
    <property type="entry name" value="Response_reg"/>
    <property type="match status" value="1"/>
</dbReference>
<dbReference type="Pfam" id="PF00512">
    <property type="entry name" value="HisKA"/>
    <property type="match status" value="1"/>
</dbReference>
<evidence type="ECO:0000259" key="7">
    <source>
        <dbReference type="PROSITE" id="PS50109"/>
    </source>
</evidence>
<gene>
    <name evidence="9" type="ORF">GCM10022392_16080</name>
</gene>
<keyword evidence="3 6" id="KW-0597">Phosphoprotein</keyword>
<dbReference type="InterPro" id="IPR036097">
    <property type="entry name" value="HisK_dim/P_sf"/>
</dbReference>
<dbReference type="SUPFAM" id="SSF48452">
    <property type="entry name" value="TPR-like"/>
    <property type="match status" value="2"/>
</dbReference>
<evidence type="ECO:0000256" key="3">
    <source>
        <dbReference type="ARBA" id="ARBA00022553"/>
    </source>
</evidence>
<evidence type="ECO:0000256" key="6">
    <source>
        <dbReference type="PROSITE-ProRule" id="PRU00169"/>
    </source>
</evidence>
<dbReference type="InterPro" id="IPR011990">
    <property type="entry name" value="TPR-like_helical_dom_sf"/>
</dbReference>
<evidence type="ECO:0000313" key="10">
    <source>
        <dbReference type="Proteomes" id="UP001500841"/>
    </source>
</evidence>
<dbReference type="InterPro" id="IPR004358">
    <property type="entry name" value="Sig_transdc_His_kin-like_C"/>
</dbReference>
<dbReference type="PROSITE" id="PS50110">
    <property type="entry name" value="RESPONSE_REGULATORY"/>
    <property type="match status" value="1"/>
</dbReference>
<dbReference type="SMART" id="SM00448">
    <property type="entry name" value="REC"/>
    <property type="match status" value="1"/>
</dbReference>
<keyword evidence="4" id="KW-0808">Transferase</keyword>
<dbReference type="SUPFAM" id="SSF55874">
    <property type="entry name" value="ATPase domain of HSP90 chaperone/DNA topoisomerase II/histidine kinase"/>
    <property type="match status" value="1"/>
</dbReference>
<dbReference type="PANTHER" id="PTHR43047">
    <property type="entry name" value="TWO-COMPONENT HISTIDINE PROTEIN KINASE"/>
    <property type="match status" value="1"/>
</dbReference>
<dbReference type="CDD" id="cd00082">
    <property type="entry name" value="HisKA"/>
    <property type="match status" value="1"/>
</dbReference>
<evidence type="ECO:0000259" key="8">
    <source>
        <dbReference type="PROSITE" id="PS50110"/>
    </source>
</evidence>
<dbReference type="SMART" id="SM00028">
    <property type="entry name" value="TPR"/>
    <property type="match status" value="6"/>
</dbReference>
<dbReference type="Gene3D" id="1.25.40.10">
    <property type="entry name" value="Tetratricopeptide repeat domain"/>
    <property type="match status" value="1"/>
</dbReference>
<dbReference type="Pfam" id="PF13181">
    <property type="entry name" value="TPR_8"/>
    <property type="match status" value="2"/>
</dbReference>
<evidence type="ECO:0000256" key="1">
    <source>
        <dbReference type="ARBA" id="ARBA00000085"/>
    </source>
</evidence>
<keyword evidence="5" id="KW-0418">Kinase</keyword>
<dbReference type="EMBL" id="BAABCV010000005">
    <property type="protein sequence ID" value="GAA4094206.1"/>
    <property type="molecule type" value="Genomic_DNA"/>
</dbReference>
<evidence type="ECO:0000256" key="2">
    <source>
        <dbReference type="ARBA" id="ARBA00012438"/>
    </source>
</evidence>
<dbReference type="InterPro" id="IPR001789">
    <property type="entry name" value="Sig_transdc_resp-reg_receiver"/>
</dbReference>
<feature type="modified residue" description="4-aspartylphosphate" evidence="6">
    <location>
        <position position="667"/>
    </location>
</feature>
<evidence type="ECO:0000256" key="4">
    <source>
        <dbReference type="ARBA" id="ARBA00022679"/>
    </source>
</evidence>
<accession>A0ABP7WQE9</accession>
<dbReference type="CDD" id="cd16922">
    <property type="entry name" value="HATPase_EvgS-ArcB-TorS-like"/>
    <property type="match status" value="1"/>
</dbReference>
<dbReference type="Gene3D" id="1.10.287.130">
    <property type="match status" value="1"/>
</dbReference>
<dbReference type="CDD" id="cd17546">
    <property type="entry name" value="REC_hyHK_CKI1_RcsC-like"/>
    <property type="match status" value="1"/>
</dbReference>
<dbReference type="Pfam" id="PF02518">
    <property type="entry name" value="HATPase_c"/>
    <property type="match status" value="1"/>
</dbReference>
<dbReference type="SMART" id="SM00388">
    <property type="entry name" value="HisKA"/>
    <property type="match status" value="1"/>
</dbReference>
<dbReference type="PROSITE" id="PS50109">
    <property type="entry name" value="HIS_KIN"/>
    <property type="match status" value="1"/>
</dbReference>
<dbReference type="InterPro" id="IPR005467">
    <property type="entry name" value="His_kinase_dom"/>
</dbReference>